<dbReference type="AlphaFoldDB" id="A0AA96GBP5"/>
<dbReference type="EMBL" id="CP116967">
    <property type="protein sequence ID" value="WNM58838.1"/>
    <property type="molecule type" value="Genomic_DNA"/>
</dbReference>
<evidence type="ECO:0000313" key="2">
    <source>
        <dbReference type="Proteomes" id="UP001302719"/>
    </source>
</evidence>
<dbReference type="KEGG" id="nall:PP769_03460"/>
<keyword evidence="2" id="KW-1185">Reference proteome</keyword>
<dbReference type="RefSeq" id="WP_312645239.1">
    <property type="nucleotide sequence ID" value="NZ_CP116967.1"/>
</dbReference>
<name>A0AA96GBP5_9BACT</name>
<gene>
    <name evidence="1" type="ORF">PP769_03460</name>
</gene>
<reference evidence="1 2" key="1">
    <citation type="submission" date="2023-01" db="EMBL/GenBank/DDBJ databases">
        <title>Cultivation and genomic characterization of new, ubiquitous marine nitrite-oxidizing bacteria from the Nitrospirales.</title>
        <authorList>
            <person name="Mueller A.J."/>
            <person name="Daebeler A."/>
            <person name="Herbold C.W."/>
            <person name="Kirkegaard R.H."/>
            <person name="Daims H."/>
        </authorList>
    </citation>
    <scope>NUCLEOTIDE SEQUENCE [LARGE SCALE GENOMIC DNA]</scope>
    <source>
        <strain evidence="1 2">VA</strain>
    </source>
</reference>
<accession>A0AA96GBP5</accession>
<organism evidence="1 2">
    <name type="scientific">Candidatus Nitrospira allomarina</name>
    <dbReference type="NCBI Taxonomy" id="3020900"/>
    <lineage>
        <taxon>Bacteria</taxon>
        <taxon>Pseudomonadati</taxon>
        <taxon>Nitrospirota</taxon>
        <taxon>Nitrospiria</taxon>
        <taxon>Nitrospirales</taxon>
        <taxon>Nitrospiraceae</taxon>
        <taxon>Nitrospira</taxon>
    </lineage>
</organism>
<sequence>MATALVNIVTLSQEVYDDGQKIASATEETLPGILNKILGTYLGWPLKIRSGYLIDKEKSRSDIFASVIYAAQAGTTAETHGIHADNAAVVIDVYENLDSDKFRDSYARIAKAKRLKKTTAPTLNGVAIQTTTLGIIFALRSTVPLDYIAEELGRLNTSTPSQEWPDMVVVATVGIVNYAVQFPGESLSGHLLPPAPRARDAYTPPMYILIIVRPTGGYTFNSMLGFLIGQLFFFSPGVQLPDMKHVVEGVPNQAITFSGFQYNLNGDLVPVPRQFYNDRYLPPLPVNIEDHSGNLLCTLQFLPWQDGGTILLKGKLPLEGIMPFFTGVDMRRAGKIKRDDYEIAYVLPIKEEDFKAMLVKIRERSKMVVQFPQPKWTIQKVSNEGTSTPFIARLFLGILKLRDVIMSGPDERNKFDTLYDIVLSSLRTARKSTQRITELWQEHSRMVTSGEIARLQNQMIHIEESIDEELRREVEIFVIAAGRTIKEGMQKFTAAAQVDIGFLFQKQAAFEAGLANLEITDPTLADYLQQTRRWSERLQNCRNSIEHKGWILGRVTYSREANTIKAIQPTISGQSVTDFVSFAFDRVACFVEELSAFCVQRQVPEGVTIAEIPLAERPEEAPERFQVTLARGGLPPWQIDYHETLFEET</sequence>
<protein>
    <submittedName>
        <fullName evidence="1">Uncharacterized protein</fullName>
    </submittedName>
</protein>
<dbReference type="Proteomes" id="UP001302719">
    <property type="component" value="Chromosome"/>
</dbReference>
<evidence type="ECO:0000313" key="1">
    <source>
        <dbReference type="EMBL" id="WNM58838.1"/>
    </source>
</evidence>
<proteinExistence type="predicted"/>